<dbReference type="EMBL" id="WTVA01000001">
    <property type="protein sequence ID" value="MZR21205.1"/>
    <property type="molecule type" value="Genomic_DNA"/>
</dbReference>
<evidence type="ECO:0000256" key="1">
    <source>
        <dbReference type="SAM" id="SignalP"/>
    </source>
</evidence>
<accession>A0A845MBF7</accession>
<dbReference type="RefSeq" id="WP_161337614.1">
    <property type="nucleotide sequence ID" value="NZ_JBHSDG010000002.1"/>
</dbReference>
<proteinExistence type="predicted"/>
<keyword evidence="3" id="KW-1185">Reference proteome</keyword>
<feature type="chain" id="PRO_5032478789" evidence="1">
    <location>
        <begin position="21"/>
        <end position="517"/>
    </location>
</feature>
<dbReference type="Proteomes" id="UP000445696">
    <property type="component" value="Unassembled WGS sequence"/>
</dbReference>
<organism evidence="2 3">
    <name type="scientific">Sneathiella chungangensis</name>
    <dbReference type="NCBI Taxonomy" id="1418234"/>
    <lineage>
        <taxon>Bacteria</taxon>
        <taxon>Pseudomonadati</taxon>
        <taxon>Pseudomonadota</taxon>
        <taxon>Alphaproteobacteria</taxon>
        <taxon>Sneathiellales</taxon>
        <taxon>Sneathiellaceae</taxon>
        <taxon>Sneathiella</taxon>
    </lineage>
</organism>
<gene>
    <name evidence="2" type="ORF">GQF03_02560</name>
</gene>
<feature type="signal peptide" evidence="1">
    <location>
        <begin position="1"/>
        <end position="20"/>
    </location>
</feature>
<dbReference type="PROSITE" id="PS51257">
    <property type="entry name" value="PROKAR_LIPOPROTEIN"/>
    <property type="match status" value="1"/>
</dbReference>
<evidence type="ECO:0000313" key="2">
    <source>
        <dbReference type="EMBL" id="MZR21205.1"/>
    </source>
</evidence>
<protein>
    <submittedName>
        <fullName evidence="2">Uncharacterized protein</fullName>
    </submittedName>
</protein>
<comment type="caution">
    <text evidence="2">The sequence shown here is derived from an EMBL/GenBank/DDBJ whole genome shotgun (WGS) entry which is preliminary data.</text>
</comment>
<evidence type="ECO:0000313" key="3">
    <source>
        <dbReference type="Proteomes" id="UP000445696"/>
    </source>
</evidence>
<name>A0A845MBF7_9PROT</name>
<keyword evidence="1" id="KW-0732">Signal</keyword>
<dbReference type="OrthoDB" id="9845668at2"/>
<reference evidence="2 3" key="1">
    <citation type="journal article" date="2014" name="Int. J. Syst. Evol. Microbiol.">
        <title>Sneathiella chungangensis sp. nov., isolated from a marine sand, and emended description of the genus Sneathiella.</title>
        <authorList>
            <person name="Siamphan C."/>
            <person name="Kim H."/>
            <person name="Lee J.S."/>
            <person name="Kim W."/>
        </authorList>
    </citation>
    <scope>NUCLEOTIDE SEQUENCE [LARGE SCALE GENOMIC DNA]</scope>
    <source>
        <strain evidence="2 3">KCTC 32476</strain>
    </source>
</reference>
<dbReference type="AlphaFoldDB" id="A0A845MBF7"/>
<sequence>MKKCLFVLALILLTACQDNSGISTQDKNAGSPDKTSYKIYSELMGRILGQGVANNVDMGLRKGTINPYRKGFPGYQHKALAACLVWDTDAVLASSKYWHSSGSSDWSYAAFNALDKCSKTAQARDLDCKCQLVDHDDVNVLEVPYDFRKAYESLPENKSGFIALGDSGGGSQSSDEIRYLEAPVEPITSLLTVRYRPIHKAPRIKDETTVNVDENGKEKTSTEHKESTILVSKIGENLLYQTSYTAEGKDFTINMLMSEFGEVREVTVSGSDTAASGEVNQALQTFESTIKAYTVVYPREGVRTGDDLFADRGEVRMGSFDAWIYIKGEVQGLSHFRGRPSILVDLAGSYLVIGSNPKAYMDGWMLLDVETGMTTKMYTRIAMRFSDKANQFIVTATDEIRLPQLAPKQTADPSEKQYYLDLAWENLLEQRDVFPVMIKQVGRVGYVKSASLIGGKKCDAVFRYDETGQGDWEVTCTDGTRAVGVLQTLGRGKGSKGSGFDTDGNKIDFRIRHGIAE</sequence>